<evidence type="ECO:0000256" key="4">
    <source>
        <dbReference type="ARBA" id="ARBA00022692"/>
    </source>
</evidence>
<feature type="transmembrane region" description="Helical" evidence="9">
    <location>
        <begin position="130"/>
        <end position="150"/>
    </location>
</feature>
<evidence type="ECO:0000256" key="9">
    <source>
        <dbReference type="HAMAP-Rule" id="MF_00161"/>
    </source>
</evidence>
<dbReference type="EC" id="3.4.23.36" evidence="9"/>
<keyword evidence="4 9" id="KW-0812">Transmembrane</keyword>
<evidence type="ECO:0000313" key="11">
    <source>
        <dbReference type="EMBL" id="GLR25964.1"/>
    </source>
</evidence>
<comment type="similarity">
    <text evidence="1 9 10">Belongs to the peptidase A8 family.</text>
</comment>
<proteinExistence type="inferred from homology"/>
<comment type="subcellular location">
    <subcellularLocation>
        <location evidence="9">Cell membrane</location>
        <topology evidence="9">Multi-pass membrane protein</topology>
    </subcellularLocation>
</comment>
<feature type="active site" evidence="9">
    <location>
        <position position="120"/>
    </location>
</feature>
<keyword evidence="5 9" id="KW-0064">Aspartyl protease</keyword>
<evidence type="ECO:0000313" key="12">
    <source>
        <dbReference type="Proteomes" id="UP001156664"/>
    </source>
</evidence>
<dbReference type="InterPro" id="IPR001872">
    <property type="entry name" value="Peptidase_A8"/>
</dbReference>
<dbReference type="Pfam" id="PF01252">
    <property type="entry name" value="Peptidase_A8"/>
    <property type="match status" value="1"/>
</dbReference>
<feature type="transmembrane region" description="Helical" evidence="9">
    <location>
        <begin position="68"/>
        <end position="86"/>
    </location>
</feature>
<dbReference type="EMBL" id="BSOJ01000010">
    <property type="protein sequence ID" value="GLR25964.1"/>
    <property type="molecule type" value="Genomic_DNA"/>
</dbReference>
<evidence type="ECO:0000256" key="1">
    <source>
        <dbReference type="ARBA" id="ARBA00006139"/>
    </source>
</evidence>
<dbReference type="NCBIfam" id="TIGR00077">
    <property type="entry name" value="lspA"/>
    <property type="match status" value="1"/>
</dbReference>
<reference evidence="12" key="1">
    <citation type="journal article" date="2019" name="Int. J. Syst. Evol. Microbiol.">
        <title>The Global Catalogue of Microorganisms (GCM) 10K type strain sequencing project: providing services to taxonomists for standard genome sequencing and annotation.</title>
        <authorList>
            <consortium name="The Broad Institute Genomics Platform"/>
            <consortium name="The Broad Institute Genome Sequencing Center for Infectious Disease"/>
            <person name="Wu L."/>
            <person name="Ma J."/>
        </authorList>
    </citation>
    <scope>NUCLEOTIDE SEQUENCE [LARGE SCALE GENOMIC DNA]</scope>
    <source>
        <strain evidence="12">NBRC 105857</strain>
    </source>
</reference>
<organism evidence="11 12">
    <name type="scientific">Limnobacter litoralis</name>
    <dbReference type="NCBI Taxonomy" id="481366"/>
    <lineage>
        <taxon>Bacteria</taxon>
        <taxon>Pseudomonadati</taxon>
        <taxon>Pseudomonadota</taxon>
        <taxon>Betaproteobacteria</taxon>
        <taxon>Burkholderiales</taxon>
        <taxon>Burkholderiaceae</taxon>
        <taxon>Limnobacter</taxon>
    </lineage>
</organism>
<feature type="transmembrane region" description="Helical" evidence="9">
    <location>
        <begin position="93"/>
        <end position="110"/>
    </location>
</feature>
<name>A0ABQ5YPC3_9BURK</name>
<dbReference type="Proteomes" id="UP001156664">
    <property type="component" value="Unassembled WGS sequence"/>
</dbReference>
<comment type="function">
    <text evidence="9">This protein specifically catalyzes the removal of signal peptides from prolipoproteins.</text>
</comment>
<dbReference type="PANTHER" id="PTHR33695">
    <property type="entry name" value="LIPOPROTEIN SIGNAL PEPTIDASE"/>
    <property type="match status" value="1"/>
</dbReference>
<evidence type="ECO:0000256" key="3">
    <source>
        <dbReference type="ARBA" id="ARBA00022670"/>
    </source>
</evidence>
<comment type="pathway">
    <text evidence="9">Protein modification; lipoprotein biosynthesis (signal peptide cleavage).</text>
</comment>
<evidence type="ECO:0000256" key="8">
    <source>
        <dbReference type="ARBA" id="ARBA00023136"/>
    </source>
</evidence>
<keyword evidence="3 9" id="KW-0645">Protease</keyword>
<keyword evidence="11" id="KW-0449">Lipoprotein</keyword>
<feature type="transmembrane region" description="Helical" evidence="9">
    <location>
        <begin position="7"/>
        <end position="28"/>
    </location>
</feature>
<dbReference type="PANTHER" id="PTHR33695:SF1">
    <property type="entry name" value="LIPOPROTEIN SIGNAL PEPTIDASE"/>
    <property type="match status" value="1"/>
</dbReference>
<evidence type="ECO:0000256" key="10">
    <source>
        <dbReference type="RuleBase" id="RU004181"/>
    </source>
</evidence>
<gene>
    <name evidence="9 11" type="primary">lspA</name>
    <name evidence="11" type="ORF">GCM10007875_10520</name>
</gene>
<comment type="catalytic activity">
    <reaction evidence="9">
        <text>Release of signal peptides from bacterial membrane prolipoproteins. Hydrolyzes -Xaa-Yaa-Zaa-|-(S,diacylglyceryl)Cys-, in which Xaa is hydrophobic (preferably Leu), and Yaa (Ala or Ser) and Zaa (Gly or Ala) have small, neutral side chains.</text>
        <dbReference type="EC" id="3.4.23.36"/>
    </reaction>
</comment>
<dbReference type="HAMAP" id="MF_00161">
    <property type="entry name" value="LspA"/>
    <property type="match status" value="1"/>
</dbReference>
<accession>A0ABQ5YPC3</accession>
<evidence type="ECO:0000256" key="5">
    <source>
        <dbReference type="ARBA" id="ARBA00022750"/>
    </source>
</evidence>
<evidence type="ECO:0000256" key="2">
    <source>
        <dbReference type="ARBA" id="ARBA00022475"/>
    </source>
</evidence>
<keyword evidence="7 9" id="KW-1133">Transmembrane helix</keyword>
<evidence type="ECO:0000256" key="7">
    <source>
        <dbReference type="ARBA" id="ARBA00022989"/>
    </source>
</evidence>
<evidence type="ECO:0000256" key="6">
    <source>
        <dbReference type="ARBA" id="ARBA00022801"/>
    </source>
</evidence>
<dbReference type="RefSeq" id="WP_284280427.1">
    <property type="nucleotide sequence ID" value="NZ_BSOJ01000010.1"/>
</dbReference>
<comment type="caution">
    <text evidence="11">The sequence shown here is derived from an EMBL/GenBank/DDBJ whole genome shotgun (WGS) entry which is preliminary data.</text>
</comment>
<keyword evidence="2 9" id="KW-1003">Cell membrane</keyword>
<keyword evidence="8 9" id="KW-0472">Membrane</keyword>
<feature type="active site" evidence="9">
    <location>
        <position position="138"/>
    </location>
</feature>
<sequence>MSKLKQIAPWLALSVIWILLDQITKLWVQARLDLGTVVEVTSFFNLVHVRNPGAAFSFLAAQPGWQKLFLSGVAVLASVIIVFLMTRSTQRKFAMLCMAGILGGAIGNLIDRSLYGSVVDFLDFYWGNYHWPAFNVADIAISTGAVGLIIDELFKGKSA</sequence>
<keyword evidence="12" id="KW-1185">Reference proteome</keyword>
<protein>
    <recommendedName>
        <fullName evidence="9">Lipoprotein signal peptidase</fullName>
        <ecNumber evidence="9">3.4.23.36</ecNumber>
    </recommendedName>
    <alternativeName>
        <fullName evidence="9">Prolipoprotein signal peptidase</fullName>
    </alternativeName>
    <alternativeName>
        <fullName evidence="9">Signal peptidase II</fullName>
        <shortName evidence="9">SPase II</shortName>
    </alternativeName>
</protein>
<keyword evidence="6 9" id="KW-0378">Hydrolase</keyword>
<dbReference type="PRINTS" id="PR00781">
    <property type="entry name" value="LIPOSIGPTASE"/>
</dbReference>